<dbReference type="Gene3D" id="1.20.144.10">
    <property type="entry name" value="Phosphatidic acid phosphatase type 2/haloperoxidase"/>
    <property type="match status" value="1"/>
</dbReference>
<accession>A0ABW4ZM66</accession>
<dbReference type="EMBL" id="JBHUHZ010000001">
    <property type="protein sequence ID" value="MFD2162631.1"/>
    <property type="molecule type" value="Genomic_DNA"/>
</dbReference>
<dbReference type="SUPFAM" id="SSF48317">
    <property type="entry name" value="Acid phosphatase/Vanadium-dependent haloperoxidase"/>
    <property type="match status" value="1"/>
</dbReference>
<dbReference type="Pfam" id="PF01569">
    <property type="entry name" value="PAP2"/>
    <property type="match status" value="1"/>
</dbReference>
<dbReference type="PANTHER" id="PTHR14969:SF13">
    <property type="entry name" value="AT30094P"/>
    <property type="match status" value="1"/>
</dbReference>
<feature type="transmembrane region" description="Helical" evidence="1">
    <location>
        <begin position="34"/>
        <end position="50"/>
    </location>
</feature>
<evidence type="ECO:0000259" key="2">
    <source>
        <dbReference type="SMART" id="SM00014"/>
    </source>
</evidence>
<feature type="transmembrane region" description="Helical" evidence="1">
    <location>
        <begin position="162"/>
        <end position="183"/>
    </location>
</feature>
<feature type="transmembrane region" description="Helical" evidence="1">
    <location>
        <begin position="135"/>
        <end position="156"/>
    </location>
</feature>
<sequence>MLESLIQFDHQLFFAINKGLSNPFFDWIMPYLRNRYFWMPLYLFLVVFLARNYGKWGWICLLFIVLTFGLCDFFSASIVKPAFERLRPCNDISIKDEMILRVGCGSGFSFPSTHATNHFGIAMFLVGTFYSRWKWIAPLAFLWAFSICLAQVYVGVHFPVDVTTGAILGCLIGYLTSTIFLTIKFEKQWKSGS</sequence>
<name>A0ABW4ZM66_9SPHI</name>
<dbReference type="InterPro" id="IPR000326">
    <property type="entry name" value="PAP2/HPO"/>
</dbReference>
<keyword evidence="1" id="KW-0812">Transmembrane</keyword>
<dbReference type="Proteomes" id="UP001597387">
    <property type="component" value="Unassembled WGS sequence"/>
</dbReference>
<gene>
    <name evidence="3" type="ORF">ACFSJU_09535</name>
</gene>
<keyword evidence="4" id="KW-1185">Reference proteome</keyword>
<keyword evidence="1" id="KW-0472">Membrane</keyword>
<feature type="domain" description="Phosphatidic acid phosphatase type 2/haloperoxidase" evidence="2">
    <location>
        <begin position="61"/>
        <end position="177"/>
    </location>
</feature>
<evidence type="ECO:0000256" key="1">
    <source>
        <dbReference type="SAM" id="Phobius"/>
    </source>
</evidence>
<evidence type="ECO:0000313" key="3">
    <source>
        <dbReference type="EMBL" id="MFD2162631.1"/>
    </source>
</evidence>
<evidence type="ECO:0000313" key="4">
    <source>
        <dbReference type="Proteomes" id="UP001597387"/>
    </source>
</evidence>
<feature type="transmembrane region" description="Helical" evidence="1">
    <location>
        <begin position="56"/>
        <end position="79"/>
    </location>
</feature>
<dbReference type="InterPro" id="IPR036938">
    <property type="entry name" value="PAP2/HPO_sf"/>
</dbReference>
<protein>
    <submittedName>
        <fullName evidence="3">Phosphatase PAP2 family protein</fullName>
    </submittedName>
</protein>
<keyword evidence="1" id="KW-1133">Transmembrane helix</keyword>
<dbReference type="RefSeq" id="WP_255903224.1">
    <property type="nucleotide sequence ID" value="NZ_JAFMZO010000003.1"/>
</dbReference>
<organism evidence="3 4">
    <name type="scientific">Paradesertivirga mongoliensis</name>
    <dbReference type="NCBI Taxonomy" id="2100740"/>
    <lineage>
        <taxon>Bacteria</taxon>
        <taxon>Pseudomonadati</taxon>
        <taxon>Bacteroidota</taxon>
        <taxon>Sphingobacteriia</taxon>
        <taxon>Sphingobacteriales</taxon>
        <taxon>Sphingobacteriaceae</taxon>
        <taxon>Paradesertivirga</taxon>
    </lineage>
</organism>
<dbReference type="PANTHER" id="PTHR14969">
    <property type="entry name" value="SPHINGOSINE-1-PHOSPHATE PHOSPHOHYDROLASE"/>
    <property type="match status" value="1"/>
</dbReference>
<proteinExistence type="predicted"/>
<dbReference type="SMART" id="SM00014">
    <property type="entry name" value="acidPPc"/>
    <property type="match status" value="1"/>
</dbReference>
<comment type="caution">
    <text evidence="3">The sequence shown here is derived from an EMBL/GenBank/DDBJ whole genome shotgun (WGS) entry which is preliminary data.</text>
</comment>
<reference evidence="4" key="1">
    <citation type="journal article" date="2019" name="Int. J. Syst. Evol. Microbiol.">
        <title>The Global Catalogue of Microorganisms (GCM) 10K type strain sequencing project: providing services to taxonomists for standard genome sequencing and annotation.</title>
        <authorList>
            <consortium name="The Broad Institute Genomics Platform"/>
            <consortium name="The Broad Institute Genome Sequencing Center for Infectious Disease"/>
            <person name="Wu L."/>
            <person name="Ma J."/>
        </authorList>
    </citation>
    <scope>NUCLEOTIDE SEQUENCE [LARGE SCALE GENOMIC DNA]</scope>
    <source>
        <strain evidence="4">KCTC 42217</strain>
    </source>
</reference>